<feature type="binding site" evidence="11">
    <location>
        <position position="104"/>
    </location>
    <ligand>
        <name>FMN</name>
        <dbReference type="ChEBI" id="CHEBI:58210"/>
    </ligand>
</feature>
<dbReference type="PANTHER" id="PTHR48109:SF4">
    <property type="entry name" value="DIHYDROOROTATE DEHYDROGENASE (QUINONE), MITOCHONDRIAL"/>
    <property type="match status" value="1"/>
</dbReference>
<evidence type="ECO:0000256" key="4">
    <source>
        <dbReference type="ARBA" id="ARBA00005359"/>
    </source>
</evidence>
<comment type="pathway">
    <text evidence="3 11">Pyrimidine metabolism; UMP biosynthesis via de novo pathway; orotate from (S)-dihydroorotate (quinone route): step 1/1.</text>
</comment>
<dbReference type="NCBIfam" id="NF003652">
    <property type="entry name" value="PRK05286.2-5"/>
    <property type="match status" value="1"/>
</dbReference>
<dbReference type="HAMAP" id="MF_00225">
    <property type="entry name" value="DHO_dh_type2"/>
    <property type="match status" value="1"/>
</dbReference>
<keyword evidence="8 11" id="KW-0560">Oxidoreductase</keyword>
<feature type="domain" description="Dihydroorotate dehydrogenase catalytic" evidence="12">
    <location>
        <begin position="63"/>
        <end position="353"/>
    </location>
</feature>
<feature type="binding site" evidence="11">
    <location>
        <begin position="80"/>
        <end position="84"/>
    </location>
    <ligand>
        <name>FMN</name>
        <dbReference type="ChEBI" id="CHEBI:58210"/>
    </ligand>
</feature>
<keyword evidence="5 11" id="KW-0285">Flavoprotein</keyword>
<keyword evidence="6 11" id="KW-0288">FMN</keyword>
<feature type="binding site" evidence="11">
    <location>
        <position position="194"/>
    </location>
    <ligand>
        <name>FMN</name>
        <dbReference type="ChEBI" id="CHEBI:58210"/>
    </ligand>
</feature>
<feature type="binding site" evidence="11">
    <location>
        <position position="285"/>
    </location>
    <ligand>
        <name>FMN</name>
        <dbReference type="ChEBI" id="CHEBI:58210"/>
    </ligand>
</feature>
<evidence type="ECO:0000256" key="3">
    <source>
        <dbReference type="ARBA" id="ARBA00005161"/>
    </source>
</evidence>
<dbReference type="PROSITE" id="PS00911">
    <property type="entry name" value="DHODEHASE_1"/>
    <property type="match status" value="1"/>
</dbReference>
<evidence type="ECO:0000313" key="14">
    <source>
        <dbReference type="Proteomes" id="UP000748752"/>
    </source>
</evidence>
<keyword evidence="7 11" id="KW-0665">Pyrimidine biosynthesis</keyword>
<feature type="binding site" evidence="11">
    <location>
        <position position="194"/>
    </location>
    <ligand>
        <name>substrate</name>
    </ligand>
</feature>
<dbReference type="Pfam" id="PF01180">
    <property type="entry name" value="DHO_dh"/>
    <property type="match status" value="1"/>
</dbReference>
<comment type="cofactor">
    <cofactor evidence="11">
        <name>FMN</name>
        <dbReference type="ChEBI" id="CHEBI:58210"/>
    </cofactor>
    <text evidence="11">Binds 1 FMN per subunit.</text>
</comment>
<feature type="binding site" evidence="11">
    <location>
        <begin position="129"/>
        <end position="133"/>
    </location>
    <ligand>
        <name>substrate</name>
    </ligand>
</feature>
<dbReference type="SUPFAM" id="SSF51395">
    <property type="entry name" value="FMN-linked oxidoreductases"/>
    <property type="match status" value="1"/>
</dbReference>
<feature type="binding site" evidence="11">
    <location>
        <position position="314"/>
    </location>
    <ligand>
        <name>FMN</name>
        <dbReference type="ChEBI" id="CHEBI:58210"/>
    </ligand>
</feature>
<keyword evidence="11" id="KW-1003">Cell membrane</keyword>
<sequence length="361" mass="37700">MNPTSAPSPAVGLWRLLRPLLFRLEAERAHQLGLLLARLTPPALVARLGTKGEGPDIARAPALTSRVMGLELPNPLGVAAGVDKDAEAVAFWQALGFGFVEVGTVTALRQPGNPRPRVFRLPRDGALINRMGFPNDGADVVATRIERLRQQDVLRVPLGINIGKSKATPAEDAAADYRRSFERLGELADFVVVNVSSPNTPGLRDLQTVEQLRAIVEAVQTPNQALTRPRPLLVKLAPDLADADALACAEAAVEGGCAGLVISNTTVDFTAATTATEGMSGGLSGAPLFARSTALLRRLRESLGSGPVLIGVGGIMDAASANAKLAAGADLIQMYTGLVYGGPGLPRALLRALAAARQTQA</sequence>
<dbReference type="InterPro" id="IPR050074">
    <property type="entry name" value="DHO_dehydrogenase"/>
</dbReference>
<evidence type="ECO:0000313" key="13">
    <source>
        <dbReference type="EMBL" id="MBK1630850.1"/>
    </source>
</evidence>
<evidence type="ECO:0000259" key="12">
    <source>
        <dbReference type="Pfam" id="PF01180"/>
    </source>
</evidence>
<dbReference type="InterPro" id="IPR005720">
    <property type="entry name" value="Dihydroorotate_DH_cat"/>
</dbReference>
<comment type="subunit">
    <text evidence="11">Monomer.</text>
</comment>
<evidence type="ECO:0000256" key="1">
    <source>
        <dbReference type="ARBA" id="ARBA00003125"/>
    </source>
</evidence>
<evidence type="ECO:0000256" key="7">
    <source>
        <dbReference type="ARBA" id="ARBA00022975"/>
    </source>
</evidence>
<dbReference type="Proteomes" id="UP000748752">
    <property type="component" value="Unassembled WGS sequence"/>
</dbReference>
<evidence type="ECO:0000256" key="8">
    <source>
        <dbReference type="ARBA" id="ARBA00023002"/>
    </source>
</evidence>
<comment type="caution">
    <text evidence="13">The sequence shown here is derived from an EMBL/GenBank/DDBJ whole genome shotgun (WGS) entry which is preliminary data.</text>
</comment>
<dbReference type="CDD" id="cd04738">
    <property type="entry name" value="DHOD_2_like"/>
    <property type="match status" value="1"/>
</dbReference>
<comment type="similarity">
    <text evidence="4 11">Belongs to the dihydroorotate dehydrogenase family. Type 2 subfamily.</text>
</comment>
<comment type="subcellular location">
    <subcellularLocation>
        <location evidence="11">Cell membrane</location>
        <topology evidence="11">Peripheral membrane protein</topology>
    </subcellularLocation>
    <subcellularLocation>
        <location evidence="2">Membrane</location>
    </subcellularLocation>
</comment>
<evidence type="ECO:0000256" key="5">
    <source>
        <dbReference type="ARBA" id="ARBA00022630"/>
    </source>
</evidence>
<dbReference type="Gene3D" id="3.20.20.70">
    <property type="entry name" value="Aldolase class I"/>
    <property type="match status" value="1"/>
</dbReference>
<feature type="active site" description="Nucleophile" evidence="11">
    <location>
        <position position="197"/>
    </location>
</feature>
<feature type="binding site" evidence="11">
    <location>
        <begin position="264"/>
        <end position="265"/>
    </location>
    <ligand>
        <name>substrate</name>
    </ligand>
</feature>
<evidence type="ECO:0000256" key="2">
    <source>
        <dbReference type="ARBA" id="ARBA00004370"/>
    </source>
</evidence>
<dbReference type="InterPro" id="IPR013785">
    <property type="entry name" value="Aldolase_TIM"/>
</dbReference>
<evidence type="ECO:0000256" key="11">
    <source>
        <dbReference type="HAMAP-Rule" id="MF_00225"/>
    </source>
</evidence>
<keyword evidence="14" id="KW-1185">Reference proteome</keyword>
<dbReference type="PANTHER" id="PTHR48109">
    <property type="entry name" value="DIHYDROOROTATE DEHYDROGENASE (QUINONE), MITOCHONDRIAL-RELATED"/>
    <property type="match status" value="1"/>
</dbReference>
<reference evidence="13 14" key="1">
    <citation type="journal article" date="2020" name="Microorganisms">
        <title>Osmotic Adaptation and Compatible Solute Biosynthesis of Phototrophic Bacteria as Revealed from Genome Analyses.</title>
        <authorList>
            <person name="Imhoff J.F."/>
            <person name="Rahn T."/>
            <person name="Kunzel S."/>
            <person name="Keller A."/>
            <person name="Neulinger S.C."/>
        </authorList>
    </citation>
    <scope>NUCLEOTIDE SEQUENCE [LARGE SCALE GENOMIC DNA]</scope>
    <source>
        <strain evidence="13 14">DSM 6210</strain>
    </source>
</reference>
<protein>
    <recommendedName>
        <fullName evidence="11">Dihydroorotate dehydrogenase (quinone)</fullName>
        <ecNumber evidence="11">1.3.5.2</ecNumber>
    </recommendedName>
    <alternativeName>
        <fullName evidence="11">DHOdehase</fullName>
        <shortName evidence="11">DHOD</shortName>
        <shortName evidence="11">DHODase</shortName>
    </alternativeName>
    <alternativeName>
        <fullName evidence="11">Dihydroorotate oxidase</fullName>
    </alternativeName>
</protein>
<name>A0ABS1CG82_9GAMM</name>
<feature type="binding site" evidence="11">
    <location>
        <position position="199"/>
    </location>
    <ligand>
        <name>substrate</name>
    </ligand>
</feature>
<keyword evidence="9 11" id="KW-0472">Membrane</keyword>
<organism evidence="13 14">
    <name type="scientific">Thiohalocapsa halophila</name>
    <dbReference type="NCBI Taxonomy" id="69359"/>
    <lineage>
        <taxon>Bacteria</taxon>
        <taxon>Pseudomonadati</taxon>
        <taxon>Pseudomonadota</taxon>
        <taxon>Gammaproteobacteria</taxon>
        <taxon>Chromatiales</taxon>
        <taxon>Chromatiaceae</taxon>
        <taxon>Thiohalocapsa</taxon>
    </lineage>
</organism>
<gene>
    <name evidence="11" type="primary">pyrD</name>
    <name evidence="13" type="ORF">CKO31_08860</name>
</gene>
<proteinExistence type="inferred from homology"/>
<feature type="binding site" evidence="11">
    <location>
        <position position="161"/>
    </location>
    <ligand>
        <name>FMN</name>
        <dbReference type="ChEBI" id="CHEBI:58210"/>
    </ligand>
</feature>
<accession>A0ABS1CG82</accession>
<comment type="catalytic activity">
    <reaction evidence="10 11">
        <text>(S)-dihydroorotate + a quinone = orotate + a quinol</text>
        <dbReference type="Rhea" id="RHEA:30187"/>
        <dbReference type="ChEBI" id="CHEBI:24646"/>
        <dbReference type="ChEBI" id="CHEBI:30839"/>
        <dbReference type="ChEBI" id="CHEBI:30864"/>
        <dbReference type="ChEBI" id="CHEBI:132124"/>
        <dbReference type="EC" id="1.3.5.2"/>
    </reaction>
</comment>
<evidence type="ECO:0000256" key="6">
    <source>
        <dbReference type="ARBA" id="ARBA00022643"/>
    </source>
</evidence>
<dbReference type="PROSITE" id="PS00912">
    <property type="entry name" value="DHODEHASE_2"/>
    <property type="match status" value="1"/>
</dbReference>
<dbReference type="EMBL" id="NRRV01000017">
    <property type="protein sequence ID" value="MBK1630850.1"/>
    <property type="molecule type" value="Genomic_DNA"/>
</dbReference>
<feature type="binding site" evidence="11">
    <location>
        <position position="235"/>
    </location>
    <ligand>
        <name>FMN</name>
        <dbReference type="ChEBI" id="CHEBI:58210"/>
    </ligand>
</feature>
<feature type="binding site" evidence="11">
    <location>
        <position position="263"/>
    </location>
    <ligand>
        <name>FMN</name>
        <dbReference type="ChEBI" id="CHEBI:58210"/>
    </ligand>
</feature>
<comment type="function">
    <text evidence="1 11">Catalyzes the conversion of dihydroorotate to orotate with quinone as electron acceptor.</text>
</comment>
<evidence type="ECO:0000256" key="10">
    <source>
        <dbReference type="ARBA" id="ARBA00048639"/>
    </source>
</evidence>
<evidence type="ECO:0000256" key="9">
    <source>
        <dbReference type="ARBA" id="ARBA00023136"/>
    </source>
</evidence>
<dbReference type="EC" id="1.3.5.2" evidence="11"/>
<dbReference type="NCBIfam" id="TIGR01036">
    <property type="entry name" value="pyrD_sub2"/>
    <property type="match status" value="1"/>
</dbReference>
<dbReference type="InterPro" id="IPR001295">
    <property type="entry name" value="Dihydroorotate_DH_CS"/>
</dbReference>
<feature type="binding site" evidence="11">
    <location>
        <begin position="335"/>
        <end position="336"/>
    </location>
    <ligand>
        <name>FMN</name>
        <dbReference type="ChEBI" id="CHEBI:58210"/>
    </ligand>
</feature>
<dbReference type="InterPro" id="IPR005719">
    <property type="entry name" value="Dihydroorotate_DH_2"/>
</dbReference>
<feature type="binding site" evidence="11">
    <location>
        <position position="84"/>
    </location>
    <ligand>
        <name>substrate</name>
    </ligand>
</feature>